<accession>A0A1I8BGE8</accession>
<protein>
    <submittedName>
        <fullName evidence="2">Nucleotid_trans domain-containing protein</fullName>
    </submittedName>
</protein>
<proteinExistence type="predicted"/>
<dbReference type="Proteomes" id="UP000095281">
    <property type="component" value="Unplaced"/>
</dbReference>
<dbReference type="AlphaFoldDB" id="A0A1I8BGE8"/>
<dbReference type="WBParaSite" id="MhA1_Contig2280.frz3.gene3">
    <property type="protein sequence ID" value="MhA1_Contig2280.frz3.gene3"/>
    <property type="gene ID" value="MhA1_Contig2280.frz3.gene3"/>
</dbReference>
<evidence type="ECO:0000313" key="2">
    <source>
        <dbReference type="WBParaSite" id="MhA1_Contig2280.frz3.gene3"/>
    </source>
</evidence>
<sequence length="93" mass="10686">MGEISEEPELKAEIDSVCGMEWRKFDWSNLPDDVRSSQFFAWKVFIMAQIFSEFDTFIWCDTSITFHDTNALNPLFDLIENGTVSPVILPSGM</sequence>
<keyword evidence="1" id="KW-1185">Reference proteome</keyword>
<dbReference type="PANTHER" id="PTHR31389:SF4">
    <property type="entry name" value="LD39211P"/>
    <property type="match status" value="1"/>
</dbReference>
<dbReference type="PANTHER" id="PTHR31389">
    <property type="entry name" value="LD39211P"/>
    <property type="match status" value="1"/>
</dbReference>
<organism evidence="1 2">
    <name type="scientific">Meloidogyne hapla</name>
    <name type="common">Root-knot nematode worm</name>
    <dbReference type="NCBI Taxonomy" id="6305"/>
    <lineage>
        <taxon>Eukaryota</taxon>
        <taxon>Metazoa</taxon>
        <taxon>Ecdysozoa</taxon>
        <taxon>Nematoda</taxon>
        <taxon>Chromadorea</taxon>
        <taxon>Rhabditida</taxon>
        <taxon>Tylenchina</taxon>
        <taxon>Tylenchomorpha</taxon>
        <taxon>Tylenchoidea</taxon>
        <taxon>Meloidogynidae</taxon>
        <taxon>Meloidogyninae</taxon>
        <taxon>Meloidogyne</taxon>
    </lineage>
</organism>
<name>A0A1I8BGE8_MELHA</name>
<evidence type="ECO:0000313" key="1">
    <source>
        <dbReference type="Proteomes" id="UP000095281"/>
    </source>
</evidence>
<reference evidence="2" key="1">
    <citation type="submission" date="2016-11" db="UniProtKB">
        <authorList>
            <consortium name="WormBaseParasite"/>
        </authorList>
    </citation>
    <scope>IDENTIFICATION</scope>
</reference>